<evidence type="ECO:0000256" key="2">
    <source>
        <dbReference type="ARBA" id="ARBA00022664"/>
    </source>
</evidence>
<dbReference type="InterPro" id="IPR047131">
    <property type="entry name" value="RBFOX1-like"/>
</dbReference>
<dbReference type="CDD" id="cd12407">
    <property type="entry name" value="RRM_FOX1_like"/>
    <property type="match status" value="1"/>
</dbReference>
<dbReference type="GO" id="GO:0003729">
    <property type="term" value="F:mRNA binding"/>
    <property type="evidence" value="ECO:0007669"/>
    <property type="project" value="TreeGrafter"/>
</dbReference>
<keyword evidence="5" id="KW-0539">Nucleus</keyword>
<keyword evidence="4" id="KW-0508">mRNA splicing</keyword>
<evidence type="ECO:0000256" key="6">
    <source>
        <dbReference type="PROSITE-ProRule" id="PRU00176"/>
    </source>
</evidence>
<keyword evidence="2" id="KW-0507">mRNA processing</keyword>
<dbReference type="SMART" id="SM00360">
    <property type="entry name" value="RRM"/>
    <property type="match status" value="1"/>
</dbReference>
<evidence type="ECO:0000259" key="8">
    <source>
        <dbReference type="PROSITE" id="PS50102"/>
    </source>
</evidence>
<dbReference type="InterPro" id="IPR035979">
    <property type="entry name" value="RBD_domain_sf"/>
</dbReference>
<dbReference type="PANTHER" id="PTHR15597">
    <property type="entry name" value="ATAXIN 2-BINDING PROTEIN 1-RELATED"/>
    <property type="match status" value="1"/>
</dbReference>
<feature type="non-terminal residue" evidence="9">
    <location>
        <position position="239"/>
    </location>
</feature>
<dbReference type="InterPro" id="IPR000504">
    <property type="entry name" value="RRM_dom"/>
</dbReference>
<dbReference type="PROSITE" id="PS50102">
    <property type="entry name" value="RRM"/>
    <property type="match status" value="1"/>
</dbReference>
<keyword evidence="3 6" id="KW-0694">RNA-binding</keyword>
<dbReference type="AlphaFoldDB" id="A0A0P6J1F7"/>
<accession>A0A0P6J1F7</accession>
<organism evidence="9">
    <name type="scientific">Aedes aegypti</name>
    <name type="common">Yellowfever mosquito</name>
    <name type="synonym">Culex aegypti</name>
    <dbReference type="NCBI Taxonomy" id="7159"/>
    <lineage>
        <taxon>Eukaryota</taxon>
        <taxon>Metazoa</taxon>
        <taxon>Ecdysozoa</taxon>
        <taxon>Arthropoda</taxon>
        <taxon>Hexapoda</taxon>
        <taxon>Insecta</taxon>
        <taxon>Pterygota</taxon>
        <taxon>Neoptera</taxon>
        <taxon>Endopterygota</taxon>
        <taxon>Diptera</taxon>
        <taxon>Nematocera</taxon>
        <taxon>Culicoidea</taxon>
        <taxon>Culicidae</taxon>
        <taxon>Culicinae</taxon>
        <taxon>Aedini</taxon>
        <taxon>Aedes</taxon>
        <taxon>Stegomyia</taxon>
    </lineage>
</organism>
<dbReference type="InterPro" id="IPR012677">
    <property type="entry name" value="Nucleotide-bd_a/b_plait_sf"/>
</dbReference>
<sequence length="239" mass="24803">QTEPETQVSSANNTIINQTNISPNGSSISCSSPSDVATAAALIAASSAQQLVSSGGSSSSSPGGGLGVGSCIMTTGSSTITTTAGTGTVPLSTAQQQLSVVQSQQQQQQQNVAAAVAAATALAESKAQPKRLHVSNIPFRFRDPDLRSMFGQFGTILDVEIIFNERGSKGFGFVTFANSSDAERARERLHGTVVEGRKIEVNNATARVQSKKVPAVSSAAVCVPWPAEGYRLSMSAWPW</sequence>
<dbReference type="FunFam" id="3.30.70.330:FF:000004">
    <property type="entry name" value="RNA binding fox-1 homolog 1"/>
    <property type="match status" value="1"/>
</dbReference>
<reference evidence="9" key="1">
    <citation type="journal article" date="2016" name="PLoS ONE">
        <title>A Deep Insight into the Sialome of Male and Female Aedes aegypti Mosquitoes.</title>
        <authorList>
            <person name="Ribeiro J.M."/>
            <person name="Martin-Martin I."/>
            <person name="Arca B."/>
            <person name="Calvo E."/>
        </authorList>
    </citation>
    <scope>NUCLEOTIDE SEQUENCE</scope>
    <source>
        <strain evidence="9">Liverpool</strain>
        <tissue evidence="9">Salivary glands</tissue>
    </source>
</reference>
<dbReference type="Pfam" id="PF00076">
    <property type="entry name" value="RRM_1"/>
    <property type="match status" value="1"/>
</dbReference>
<dbReference type="GO" id="GO:0006397">
    <property type="term" value="P:mRNA processing"/>
    <property type="evidence" value="ECO:0007669"/>
    <property type="project" value="UniProtKB-KW"/>
</dbReference>
<dbReference type="PANTHER" id="PTHR15597:SF22">
    <property type="entry name" value="RNA-BINDING FOX PROTEIN 1, ISOFORM H"/>
    <property type="match status" value="1"/>
</dbReference>
<evidence type="ECO:0000256" key="4">
    <source>
        <dbReference type="ARBA" id="ARBA00023187"/>
    </source>
</evidence>
<dbReference type="Gene3D" id="3.30.70.330">
    <property type="match status" value="1"/>
</dbReference>
<protein>
    <recommendedName>
        <fullName evidence="8">RRM domain-containing protein</fullName>
    </recommendedName>
</protein>
<name>A0A0P6J1F7_AEDAE</name>
<dbReference type="GO" id="GO:0005634">
    <property type="term" value="C:nucleus"/>
    <property type="evidence" value="ECO:0007669"/>
    <property type="project" value="UniProtKB-SubCell"/>
</dbReference>
<feature type="compositionally biased region" description="Polar residues" evidence="7">
    <location>
        <begin position="1"/>
        <end position="19"/>
    </location>
</feature>
<dbReference type="GO" id="GO:0005737">
    <property type="term" value="C:cytoplasm"/>
    <property type="evidence" value="ECO:0007669"/>
    <property type="project" value="TreeGrafter"/>
</dbReference>
<comment type="subcellular location">
    <subcellularLocation>
        <location evidence="1">Nucleus</location>
    </subcellularLocation>
</comment>
<feature type="domain" description="RRM" evidence="8">
    <location>
        <begin position="130"/>
        <end position="206"/>
    </location>
</feature>
<feature type="region of interest" description="Disordered" evidence="7">
    <location>
        <begin position="1"/>
        <end position="30"/>
    </location>
</feature>
<dbReference type="InterPro" id="IPR034237">
    <property type="entry name" value="FOX1_RRM"/>
</dbReference>
<dbReference type="EMBL" id="GDUN01000025">
    <property type="protein sequence ID" value="JAN95894.1"/>
    <property type="molecule type" value="mRNA"/>
</dbReference>
<evidence type="ECO:0000256" key="1">
    <source>
        <dbReference type="ARBA" id="ARBA00004123"/>
    </source>
</evidence>
<proteinExistence type="evidence at transcript level"/>
<dbReference type="VEuPathDB" id="VectorBase:AAEL019934"/>
<evidence type="ECO:0000256" key="7">
    <source>
        <dbReference type="SAM" id="MobiDB-lite"/>
    </source>
</evidence>
<dbReference type="SUPFAM" id="SSF54928">
    <property type="entry name" value="RNA-binding domain, RBD"/>
    <property type="match status" value="1"/>
</dbReference>
<dbReference type="GO" id="GO:0008380">
    <property type="term" value="P:RNA splicing"/>
    <property type="evidence" value="ECO:0007669"/>
    <property type="project" value="UniProtKB-KW"/>
</dbReference>
<evidence type="ECO:0000256" key="3">
    <source>
        <dbReference type="ARBA" id="ARBA00022884"/>
    </source>
</evidence>
<evidence type="ECO:0000256" key="5">
    <source>
        <dbReference type="ARBA" id="ARBA00023242"/>
    </source>
</evidence>
<feature type="compositionally biased region" description="Low complexity" evidence="7">
    <location>
        <begin position="20"/>
        <end position="30"/>
    </location>
</feature>
<dbReference type="GO" id="GO:0007399">
    <property type="term" value="P:nervous system development"/>
    <property type="evidence" value="ECO:0007669"/>
    <property type="project" value="InterPro"/>
</dbReference>
<evidence type="ECO:0000313" key="9">
    <source>
        <dbReference type="EMBL" id="JAN95894.1"/>
    </source>
</evidence>
<feature type="non-terminal residue" evidence="9">
    <location>
        <position position="1"/>
    </location>
</feature>
<dbReference type="GO" id="GO:0000381">
    <property type="term" value="P:regulation of alternative mRNA splicing, via spliceosome"/>
    <property type="evidence" value="ECO:0007669"/>
    <property type="project" value="InterPro"/>
</dbReference>